<keyword evidence="5 9" id="KW-0798">TonB box</keyword>
<dbReference type="Pfam" id="PF00593">
    <property type="entry name" value="TonB_dep_Rec_b-barrel"/>
    <property type="match status" value="1"/>
</dbReference>
<accession>A0A917MXK9</accession>
<keyword evidence="13" id="KW-1185">Reference proteome</keyword>
<name>A0A917MXK9_9BACT</name>
<dbReference type="NCBIfam" id="TIGR04056">
    <property type="entry name" value="OMP_RagA_SusC"/>
    <property type="match status" value="1"/>
</dbReference>
<gene>
    <name evidence="12" type="ORF">GCM10011379_40110</name>
</gene>
<dbReference type="AlphaFoldDB" id="A0A917MXK9"/>
<dbReference type="Proteomes" id="UP000627292">
    <property type="component" value="Unassembled WGS sequence"/>
</dbReference>
<evidence type="ECO:0000256" key="9">
    <source>
        <dbReference type="RuleBase" id="RU003357"/>
    </source>
</evidence>
<dbReference type="NCBIfam" id="TIGR04057">
    <property type="entry name" value="SusC_RagA_signa"/>
    <property type="match status" value="1"/>
</dbReference>
<keyword evidence="4 8" id="KW-0812">Transmembrane</keyword>
<dbReference type="Gene3D" id="2.60.40.1120">
    <property type="entry name" value="Carboxypeptidase-like, regulatory domain"/>
    <property type="match status" value="1"/>
</dbReference>
<dbReference type="Pfam" id="PF13715">
    <property type="entry name" value="CarbopepD_reg_2"/>
    <property type="match status" value="1"/>
</dbReference>
<evidence type="ECO:0000256" key="7">
    <source>
        <dbReference type="ARBA" id="ARBA00023237"/>
    </source>
</evidence>
<dbReference type="InterPro" id="IPR037066">
    <property type="entry name" value="Plug_dom_sf"/>
</dbReference>
<evidence type="ECO:0000256" key="5">
    <source>
        <dbReference type="ARBA" id="ARBA00023077"/>
    </source>
</evidence>
<protein>
    <submittedName>
        <fullName evidence="12">SusC/RagA family TonB-linked outer membrane protein</fullName>
    </submittedName>
</protein>
<dbReference type="InterPro" id="IPR008969">
    <property type="entry name" value="CarboxyPept-like_regulatory"/>
</dbReference>
<evidence type="ECO:0000313" key="12">
    <source>
        <dbReference type="EMBL" id="GGH75971.1"/>
    </source>
</evidence>
<dbReference type="InterPro" id="IPR023996">
    <property type="entry name" value="TonB-dep_OMP_SusC/RagA"/>
</dbReference>
<evidence type="ECO:0000256" key="2">
    <source>
        <dbReference type="ARBA" id="ARBA00022448"/>
    </source>
</evidence>
<dbReference type="InterPro" id="IPR036942">
    <property type="entry name" value="Beta-barrel_TonB_sf"/>
</dbReference>
<evidence type="ECO:0000256" key="8">
    <source>
        <dbReference type="PROSITE-ProRule" id="PRU01360"/>
    </source>
</evidence>
<evidence type="ECO:0000256" key="4">
    <source>
        <dbReference type="ARBA" id="ARBA00022692"/>
    </source>
</evidence>
<dbReference type="PROSITE" id="PS52016">
    <property type="entry name" value="TONB_DEPENDENT_REC_3"/>
    <property type="match status" value="1"/>
</dbReference>
<dbReference type="GO" id="GO:0009279">
    <property type="term" value="C:cell outer membrane"/>
    <property type="evidence" value="ECO:0007669"/>
    <property type="project" value="UniProtKB-SubCell"/>
</dbReference>
<keyword evidence="7 8" id="KW-0998">Cell outer membrane</keyword>
<comment type="similarity">
    <text evidence="8 9">Belongs to the TonB-dependent receptor family.</text>
</comment>
<dbReference type="InterPro" id="IPR023997">
    <property type="entry name" value="TonB-dep_OMP_SusC/RagA_CS"/>
</dbReference>
<feature type="domain" description="TonB-dependent receptor-like beta-barrel" evidence="10">
    <location>
        <begin position="396"/>
        <end position="814"/>
    </location>
</feature>
<evidence type="ECO:0000259" key="10">
    <source>
        <dbReference type="Pfam" id="PF00593"/>
    </source>
</evidence>
<organism evidence="12 13">
    <name type="scientific">Filimonas zeae</name>
    <dbReference type="NCBI Taxonomy" id="1737353"/>
    <lineage>
        <taxon>Bacteria</taxon>
        <taxon>Pseudomonadati</taxon>
        <taxon>Bacteroidota</taxon>
        <taxon>Chitinophagia</taxon>
        <taxon>Chitinophagales</taxon>
        <taxon>Chitinophagaceae</taxon>
        <taxon>Filimonas</taxon>
    </lineage>
</organism>
<comment type="subcellular location">
    <subcellularLocation>
        <location evidence="1 8">Cell outer membrane</location>
        <topology evidence="1 8">Multi-pass membrane protein</topology>
    </subcellularLocation>
</comment>
<dbReference type="InterPro" id="IPR012910">
    <property type="entry name" value="Plug_dom"/>
</dbReference>
<dbReference type="Gene3D" id="2.40.170.20">
    <property type="entry name" value="TonB-dependent receptor, beta-barrel domain"/>
    <property type="match status" value="1"/>
</dbReference>
<feature type="domain" description="TonB-dependent receptor plug" evidence="11">
    <location>
        <begin position="106"/>
        <end position="214"/>
    </location>
</feature>
<comment type="caution">
    <text evidence="12">The sequence shown here is derived from an EMBL/GenBank/DDBJ whole genome shotgun (WGS) entry which is preliminary data.</text>
</comment>
<keyword evidence="3 8" id="KW-1134">Transmembrane beta strand</keyword>
<dbReference type="SUPFAM" id="SSF56935">
    <property type="entry name" value="Porins"/>
    <property type="match status" value="1"/>
</dbReference>
<keyword evidence="2 8" id="KW-0813">Transport</keyword>
<dbReference type="InterPro" id="IPR000531">
    <property type="entry name" value="Beta-barrel_TonB"/>
</dbReference>
<reference evidence="12" key="1">
    <citation type="journal article" date="2014" name="Int. J. Syst. Evol. Microbiol.">
        <title>Complete genome sequence of Corynebacterium casei LMG S-19264T (=DSM 44701T), isolated from a smear-ripened cheese.</title>
        <authorList>
            <consortium name="US DOE Joint Genome Institute (JGI-PGF)"/>
            <person name="Walter F."/>
            <person name="Albersmeier A."/>
            <person name="Kalinowski J."/>
            <person name="Ruckert C."/>
        </authorList>
    </citation>
    <scope>NUCLEOTIDE SEQUENCE</scope>
    <source>
        <strain evidence="12">CGMCC 1.15290</strain>
    </source>
</reference>
<keyword evidence="6 8" id="KW-0472">Membrane</keyword>
<evidence type="ECO:0000256" key="6">
    <source>
        <dbReference type="ARBA" id="ARBA00023136"/>
    </source>
</evidence>
<dbReference type="Pfam" id="PF07715">
    <property type="entry name" value="Plug"/>
    <property type="match status" value="1"/>
</dbReference>
<evidence type="ECO:0000256" key="1">
    <source>
        <dbReference type="ARBA" id="ARBA00004571"/>
    </source>
</evidence>
<dbReference type="InterPro" id="IPR039426">
    <property type="entry name" value="TonB-dep_rcpt-like"/>
</dbReference>
<evidence type="ECO:0000259" key="11">
    <source>
        <dbReference type="Pfam" id="PF07715"/>
    </source>
</evidence>
<reference evidence="12" key="2">
    <citation type="submission" date="2020-09" db="EMBL/GenBank/DDBJ databases">
        <authorList>
            <person name="Sun Q."/>
            <person name="Zhou Y."/>
        </authorList>
    </citation>
    <scope>NUCLEOTIDE SEQUENCE</scope>
    <source>
        <strain evidence="12">CGMCC 1.15290</strain>
    </source>
</reference>
<dbReference type="SUPFAM" id="SSF49464">
    <property type="entry name" value="Carboxypeptidase regulatory domain-like"/>
    <property type="match status" value="1"/>
</dbReference>
<proteinExistence type="inferred from homology"/>
<dbReference type="EMBL" id="BMIB01000004">
    <property type="protein sequence ID" value="GGH75971.1"/>
    <property type="molecule type" value="Genomic_DNA"/>
</dbReference>
<sequence length="1032" mass="112493">MLPLLLLGTALQAQQKKVTGMVTNEKNEPLAGVPVQIKGSKTGVNTNNAGNFSINAHDTDILVVTYVGYLTAEVPVGTQSTITIKLTAGANSLDQVIVVGYGTQRKRDVTGSVVSVNETALREVPVANLQGALQGRAAGLEVQRVGTKPGAGAVIRIRGERSIQGSNDPLLVLDGIPFEGGNLNDINPDDVASVEILKDASSTAIYGSRGSNGVILVSTKRGKTGEARVSYNGYYGITSVRTKYRLFNAQEYRAMRDISTYTAAYMPEELESIAKGRETDWQKLMYDNGHTTDHNLSVSGGANGSTWSLGGGYYKETTVLPGQDFKRYSLRATIDAKVGSRIKIGLNTLNSIHITNGSQFNDPMFPILSLSPLMPAYDSTGKIITSPTGNIDDRLTQYSPLLLKTNNNNWIDRVRRIRTFNSLYAEYQIATGIKYRLNVGLDYRQQENAQFKSADKSFAPSYFRPRQGNTASVNNTEGWGYTVENVITVEKTIAKKHRINFTGLYSIQEDKTHNTYVSKDSIDEDFVQFYNLGQANASNNVKPIVSGGETSFALISYMGRLNYAFDNRYLLTLTGRIDGSSRLAPGHKFHSYPAVSAGWNISNESFMRRLSVVSNLKLRAGYGQTSNQSVNPYASLGSISPYNLIGSQGSPGSAIRYNFGPTVVSGYNVLSLPNPQLDWEYTKTANIGVDFGVLNNRITGTVDWYTAHTYKILFGLILPPTSGVVTSFLSNIGEMRNTGLEISLSSTNIASRSGFTWTTDVNLFYNRNKLLKLSNGFSQDIATQLFPGQPLTAIYDYTKLGVWQISEAAEAAKYGNQPGDIKLADISGPGGKPDGKLDVNTDRSVIGSSQATWQGGMTNRFAFKGFDMSFVLYARFGGMLVSQLHQMYSSYLTNLNGVRSGLKVDYWTPDNPTNFFPTPAGLNRTRTISTDWTTLGYYDASFIKVRSINLGYTFNSAHLKKIGAQSLRVYFAAQNPFVLYSPYMRAGGVDPEATGTGSQGVQSPGNLSSRALTIAPSTPPTKTFLAGINLTF</sequence>
<evidence type="ECO:0000313" key="13">
    <source>
        <dbReference type="Proteomes" id="UP000627292"/>
    </source>
</evidence>
<dbReference type="Gene3D" id="2.170.130.10">
    <property type="entry name" value="TonB-dependent receptor, plug domain"/>
    <property type="match status" value="1"/>
</dbReference>
<evidence type="ECO:0000256" key="3">
    <source>
        <dbReference type="ARBA" id="ARBA00022452"/>
    </source>
</evidence>